<gene>
    <name evidence="1" type="ORF">KQX54_009025</name>
</gene>
<dbReference type="EMBL" id="JAHXZJ010001119">
    <property type="protein sequence ID" value="KAH0554262.1"/>
    <property type="molecule type" value="Genomic_DNA"/>
</dbReference>
<accession>A0AAV7IM99</accession>
<keyword evidence="2" id="KW-1185">Reference proteome</keyword>
<dbReference type="AlphaFoldDB" id="A0AAV7IM99"/>
<proteinExistence type="predicted"/>
<reference evidence="1 2" key="1">
    <citation type="journal article" date="2021" name="J. Hered.">
        <title>A chromosome-level genome assembly of the parasitoid wasp, Cotesia glomerata (Hymenoptera: Braconidae).</title>
        <authorList>
            <person name="Pinto B.J."/>
            <person name="Weis J.J."/>
            <person name="Gamble T."/>
            <person name="Ode P.J."/>
            <person name="Paul R."/>
            <person name="Zaspel J.M."/>
        </authorList>
    </citation>
    <scope>NUCLEOTIDE SEQUENCE [LARGE SCALE GENOMIC DNA]</scope>
    <source>
        <strain evidence="1">CgM1</strain>
    </source>
</reference>
<dbReference type="Proteomes" id="UP000826195">
    <property type="component" value="Unassembled WGS sequence"/>
</dbReference>
<name>A0AAV7IM99_COTGL</name>
<evidence type="ECO:0000313" key="1">
    <source>
        <dbReference type="EMBL" id="KAH0554262.1"/>
    </source>
</evidence>
<evidence type="ECO:0000313" key="2">
    <source>
        <dbReference type="Proteomes" id="UP000826195"/>
    </source>
</evidence>
<sequence>MLTLMLDGVACPCQYHNTHALAVVKKLTFSYSGNLKKKWRLTNAIPESSYFLSSSSNWSREAEILKRTKLQSRGMSSSSVCSAMVVSAPLYGCEFMMDKCSLIFLLVYFEGELRQWGEETVALASA</sequence>
<protein>
    <submittedName>
        <fullName evidence="1">Uncharacterized protein</fullName>
    </submittedName>
</protein>
<organism evidence="1 2">
    <name type="scientific">Cotesia glomerata</name>
    <name type="common">Lepidopteran parasitic wasp</name>
    <name type="synonym">Apanteles glomeratus</name>
    <dbReference type="NCBI Taxonomy" id="32391"/>
    <lineage>
        <taxon>Eukaryota</taxon>
        <taxon>Metazoa</taxon>
        <taxon>Ecdysozoa</taxon>
        <taxon>Arthropoda</taxon>
        <taxon>Hexapoda</taxon>
        <taxon>Insecta</taxon>
        <taxon>Pterygota</taxon>
        <taxon>Neoptera</taxon>
        <taxon>Endopterygota</taxon>
        <taxon>Hymenoptera</taxon>
        <taxon>Apocrita</taxon>
        <taxon>Ichneumonoidea</taxon>
        <taxon>Braconidae</taxon>
        <taxon>Microgastrinae</taxon>
        <taxon>Cotesia</taxon>
    </lineage>
</organism>
<comment type="caution">
    <text evidence="1">The sequence shown here is derived from an EMBL/GenBank/DDBJ whole genome shotgun (WGS) entry which is preliminary data.</text>
</comment>